<evidence type="ECO:0000256" key="2">
    <source>
        <dbReference type="ARBA" id="ARBA00004496"/>
    </source>
</evidence>
<organism evidence="13 14">
    <name type="scientific">Hymenolepis diminuta</name>
    <name type="common">Rat tapeworm</name>
    <dbReference type="NCBI Taxonomy" id="6216"/>
    <lineage>
        <taxon>Eukaryota</taxon>
        <taxon>Metazoa</taxon>
        <taxon>Spiralia</taxon>
        <taxon>Lophotrochozoa</taxon>
        <taxon>Platyhelminthes</taxon>
        <taxon>Cestoda</taxon>
        <taxon>Eucestoda</taxon>
        <taxon>Cyclophyllidea</taxon>
        <taxon>Hymenolepididae</taxon>
        <taxon>Hymenolepis</taxon>
    </lineage>
</organism>
<dbReference type="SUPFAM" id="SSF55282">
    <property type="entry name" value="RL5-like"/>
    <property type="match status" value="1"/>
</dbReference>
<dbReference type="Pfam" id="PF00281">
    <property type="entry name" value="Ribosomal_L5"/>
    <property type="match status" value="1"/>
</dbReference>
<sequence length="179" mass="20506">MVAAKRLKSENNPMRSIRIQKLCLNICVGESGDRLTRAAKVLEQLTNQQPVFSKARLTVRTFGIRRNEKIAVHCTVRGAKAEEILERGLKVKEYELPKSCFSKMGHFGFGLTEHIDLGLKYDPSIGIYGMDFYVILGRAGQRVTHRRRCVSRIGPQHHVTREEAMKWFQSKYDGILMNK</sequence>
<feature type="domain" description="Large ribosomal subunit protein uL5 N-terminal" evidence="11">
    <location>
        <begin position="12"/>
        <end position="65"/>
    </location>
</feature>
<dbReference type="Proteomes" id="UP000321570">
    <property type="component" value="Unassembled WGS sequence"/>
</dbReference>
<evidence type="ECO:0000256" key="9">
    <source>
        <dbReference type="ARBA" id="ARBA00023274"/>
    </source>
</evidence>
<protein>
    <recommendedName>
        <fullName evidence="15">60S ribosomal protein L11</fullName>
    </recommendedName>
</protein>
<proteinExistence type="inferred from homology"/>
<accession>A0A564Y4H4</accession>
<evidence type="ECO:0000256" key="5">
    <source>
        <dbReference type="ARBA" id="ARBA00022730"/>
    </source>
</evidence>
<evidence type="ECO:0000256" key="10">
    <source>
        <dbReference type="RuleBase" id="RU003930"/>
    </source>
</evidence>
<evidence type="ECO:0000256" key="4">
    <source>
        <dbReference type="ARBA" id="ARBA00022490"/>
    </source>
</evidence>
<comment type="similarity">
    <text evidence="3 10">Belongs to the universal ribosomal protein uL5 family.</text>
</comment>
<evidence type="ECO:0000313" key="14">
    <source>
        <dbReference type="Proteomes" id="UP000321570"/>
    </source>
</evidence>
<evidence type="ECO:0000256" key="3">
    <source>
        <dbReference type="ARBA" id="ARBA00008553"/>
    </source>
</evidence>
<dbReference type="Gene3D" id="3.30.1440.10">
    <property type="match status" value="1"/>
</dbReference>
<name>A0A564Y4H4_HYMDI</name>
<dbReference type="GO" id="GO:0003735">
    <property type="term" value="F:structural constituent of ribosome"/>
    <property type="evidence" value="ECO:0007669"/>
    <property type="project" value="InterPro"/>
</dbReference>
<dbReference type="InterPro" id="IPR031310">
    <property type="entry name" value="Ribosomal_uL5_N"/>
</dbReference>
<dbReference type="GO" id="GO:0005634">
    <property type="term" value="C:nucleus"/>
    <property type="evidence" value="ECO:0007669"/>
    <property type="project" value="UniProtKB-SubCell"/>
</dbReference>
<evidence type="ECO:0000313" key="13">
    <source>
        <dbReference type="EMBL" id="VUZ41708.1"/>
    </source>
</evidence>
<evidence type="ECO:0008006" key="15">
    <source>
        <dbReference type="Google" id="ProtNLM"/>
    </source>
</evidence>
<keyword evidence="9 10" id="KW-0687">Ribonucleoprotein</keyword>
<keyword evidence="7 10" id="KW-0689">Ribosomal protein</keyword>
<evidence type="ECO:0000256" key="7">
    <source>
        <dbReference type="ARBA" id="ARBA00022980"/>
    </source>
</evidence>
<reference evidence="13 14" key="1">
    <citation type="submission" date="2019-07" db="EMBL/GenBank/DDBJ databases">
        <authorList>
            <person name="Jastrzebski P J."/>
            <person name="Paukszto L."/>
            <person name="Jastrzebski P J."/>
        </authorList>
    </citation>
    <scope>NUCLEOTIDE SEQUENCE [LARGE SCALE GENOMIC DNA]</scope>
    <source>
        <strain evidence="13 14">WMS-il1</strain>
    </source>
</reference>
<dbReference type="GO" id="GO:0006412">
    <property type="term" value="P:translation"/>
    <property type="evidence" value="ECO:0007669"/>
    <property type="project" value="InterPro"/>
</dbReference>
<dbReference type="GO" id="GO:0005737">
    <property type="term" value="C:cytoplasm"/>
    <property type="evidence" value="ECO:0007669"/>
    <property type="project" value="UniProtKB-SubCell"/>
</dbReference>
<keyword evidence="8" id="KW-0539">Nucleus</keyword>
<evidence type="ECO:0000259" key="12">
    <source>
        <dbReference type="Pfam" id="PF00673"/>
    </source>
</evidence>
<dbReference type="InterPro" id="IPR022803">
    <property type="entry name" value="Ribosomal_uL5_dom_sf"/>
</dbReference>
<dbReference type="InterPro" id="IPR002132">
    <property type="entry name" value="Ribosomal_uL5"/>
</dbReference>
<feature type="domain" description="Large ribosomal subunit protein uL5 C-terminal" evidence="12">
    <location>
        <begin position="69"/>
        <end position="167"/>
    </location>
</feature>
<dbReference type="EMBL" id="CABIJS010000066">
    <property type="protein sequence ID" value="VUZ41708.1"/>
    <property type="molecule type" value="Genomic_DNA"/>
</dbReference>
<dbReference type="NCBIfam" id="NF003258">
    <property type="entry name" value="PRK04219.1"/>
    <property type="match status" value="1"/>
</dbReference>
<dbReference type="PIRSF" id="PIRSF002161">
    <property type="entry name" value="Ribosomal_L5"/>
    <property type="match status" value="1"/>
</dbReference>
<keyword evidence="14" id="KW-1185">Reference proteome</keyword>
<dbReference type="GO" id="GO:0005840">
    <property type="term" value="C:ribosome"/>
    <property type="evidence" value="ECO:0007669"/>
    <property type="project" value="UniProtKB-KW"/>
</dbReference>
<gene>
    <name evidence="13" type="ORF">WMSIL1_LOCUS2391</name>
</gene>
<dbReference type="GO" id="GO:0019843">
    <property type="term" value="F:rRNA binding"/>
    <property type="evidence" value="ECO:0007669"/>
    <property type="project" value="UniProtKB-KW"/>
</dbReference>
<keyword evidence="5" id="KW-0699">rRNA-binding</keyword>
<dbReference type="Pfam" id="PF00673">
    <property type="entry name" value="Ribosomal_L5_C"/>
    <property type="match status" value="1"/>
</dbReference>
<comment type="subcellular location">
    <subcellularLocation>
        <location evidence="2">Cytoplasm</location>
    </subcellularLocation>
    <subcellularLocation>
        <location evidence="1">Nucleus</location>
    </subcellularLocation>
</comment>
<dbReference type="InterPro" id="IPR057266">
    <property type="entry name" value="Ribosomal_uL5_euk/arc-type"/>
</dbReference>
<dbReference type="InterPro" id="IPR031309">
    <property type="entry name" value="Ribosomal_uL5_C"/>
</dbReference>
<dbReference type="FunFam" id="3.30.1440.10:FF:000004">
    <property type="entry name" value="60S ribosomal protein L11, putative"/>
    <property type="match status" value="1"/>
</dbReference>
<dbReference type="PANTHER" id="PTHR11994">
    <property type="entry name" value="60S RIBOSOMAL PROTEIN L11-RELATED"/>
    <property type="match status" value="1"/>
</dbReference>
<keyword evidence="6" id="KW-0694">RNA-binding</keyword>
<evidence type="ECO:0000259" key="11">
    <source>
        <dbReference type="Pfam" id="PF00281"/>
    </source>
</evidence>
<dbReference type="AlphaFoldDB" id="A0A564Y4H4"/>
<keyword evidence="4" id="KW-0963">Cytoplasm</keyword>
<evidence type="ECO:0000256" key="8">
    <source>
        <dbReference type="ARBA" id="ARBA00023242"/>
    </source>
</evidence>
<evidence type="ECO:0000256" key="6">
    <source>
        <dbReference type="ARBA" id="ARBA00022884"/>
    </source>
</evidence>
<evidence type="ECO:0000256" key="1">
    <source>
        <dbReference type="ARBA" id="ARBA00004123"/>
    </source>
</evidence>
<dbReference type="GO" id="GO:1990904">
    <property type="term" value="C:ribonucleoprotein complex"/>
    <property type="evidence" value="ECO:0007669"/>
    <property type="project" value="UniProtKB-KW"/>
</dbReference>